<dbReference type="GO" id="GO:0036297">
    <property type="term" value="P:interstrand cross-link repair"/>
    <property type="evidence" value="ECO:0007669"/>
    <property type="project" value="InterPro"/>
</dbReference>
<name>A0A1Y1ZEB9_9FUNG</name>
<accession>A0A1Y1ZEB9</accession>
<evidence type="ECO:0000259" key="2">
    <source>
        <dbReference type="Pfam" id="PF24781"/>
    </source>
</evidence>
<evidence type="ECO:0000313" key="4">
    <source>
        <dbReference type="Proteomes" id="UP000193498"/>
    </source>
</evidence>
<dbReference type="AlphaFoldDB" id="A0A1Y1ZEB9"/>
<reference evidence="3 4" key="1">
    <citation type="submission" date="2016-07" db="EMBL/GenBank/DDBJ databases">
        <title>Pervasive Adenine N6-methylation of Active Genes in Fungi.</title>
        <authorList>
            <consortium name="DOE Joint Genome Institute"/>
            <person name="Mondo S.J."/>
            <person name="Dannebaum R.O."/>
            <person name="Kuo R.C."/>
            <person name="Labutti K."/>
            <person name="Haridas S."/>
            <person name="Kuo A."/>
            <person name="Salamov A."/>
            <person name="Ahrendt S.R."/>
            <person name="Lipzen A."/>
            <person name="Sullivan W."/>
            <person name="Andreopoulos W.B."/>
            <person name="Clum A."/>
            <person name="Lindquist E."/>
            <person name="Daum C."/>
            <person name="Ramamoorthy G.K."/>
            <person name="Gryganskyi A."/>
            <person name="Culley D."/>
            <person name="Magnuson J.K."/>
            <person name="James T.Y."/>
            <person name="O'Malley M.A."/>
            <person name="Stajich J.E."/>
            <person name="Spatafora J.W."/>
            <person name="Visel A."/>
            <person name="Grigoriev I.V."/>
        </authorList>
    </citation>
    <scope>NUCLEOTIDE SEQUENCE [LARGE SCALE GENOMIC DNA]</scope>
    <source>
        <strain evidence="3 4">CBS 931.73</strain>
    </source>
</reference>
<feature type="domain" description="Fanconi anaemia group A protein helical" evidence="2">
    <location>
        <begin position="222"/>
        <end position="300"/>
    </location>
</feature>
<dbReference type="InterPro" id="IPR055386">
    <property type="entry name" value="FANCA_helical"/>
</dbReference>
<dbReference type="Pfam" id="PF24781">
    <property type="entry name" value="FANCA_helical"/>
    <property type="match status" value="1"/>
</dbReference>
<dbReference type="STRING" id="1314790.A0A1Y1ZEB9"/>
<dbReference type="GO" id="GO:0043240">
    <property type="term" value="C:Fanconi anaemia nuclear complex"/>
    <property type="evidence" value="ECO:0007669"/>
    <property type="project" value="InterPro"/>
</dbReference>
<dbReference type="InterPro" id="IPR003516">
    <property type="entry name" value="FANCA"/>
</dbReference>
<organism evidence="3 4">
    <name type="scientific">Basidiobolus meristosporus CBS 931.73</name>
    <dbReference type="NCBI Taxonomy" id="1314790"/>
    <lineage>
        <taxon>Eukaryota</taxon>
        <taxon>Fungi</taxon>
        <taxon>Fungi incertae sedis</taxon>
        <taxon>Zoopagomycota</taxon>
        <taxon>Entomophthoromycotina</taxon>
        <taxon>Basidiobolomycetes</taxon>
        <taxon>Basidiobolales</taxon>
        <taxon>Basidiobolaceae</taxon>
        <taxon>Basidiobolus</taxon>
    </lineage>
</organism>
<proteinExistence type="predicted"/>
<dbReference type="OrthoDB" id="2287188at2759"/>
<evidence type="ECO:0000313" key="3">
    <source>
        <dbReference type="EMBL" id="ORY08175.1"/>
    </source>
</evidence>
<dbReference type="PANTHER" id="PTHR12047">
    <property type="entry name" value="FANCONI ANEMIA GROUP A PROTEIN"/>
    <property type="match status" value="1"/>
</dbReference>
<evidence type="ECO:0000256" key="1">
    <source>
        <dbReference type="SAM" id="MobiDB-lite"/>
    </source>
</evidence>
<dbReference type="InParanoid" id="A0A1Y1ZEB9"/>
<keyword evidence="4" id="KW-1185">Reference proteome</keyword>
<gene>
    <name evidence="3" type="ORF">K493DRAFT_377823</name>
</gene>
<comment type="caution">
    <text evidence="3">The sequence shown here is derived from an EMBL/GenBank/DDBJ whole genome shotgun (WGS) entry which is preliminary data.</text>
</comment>
<feature type="region of interest" description="Disordered" evidence="1">
    <location>
        <begin position="312"/>
        <end position="347"/>
    </location>
</feature>
<protein>
    <recommendedName>
        <fullName evidence="2">Fanconi anaemia group A protein helical domain-containing protein</fullName>
    </recommendedName>
</protein>
<dbReference type="PANTHER" id="PTHR12047:SF2">
    <property type="entry name" value="FANCONI ANEMIA GROUP A PROTEIN"/>
    <property type="match status" value="1"/>
</dbReference>
<dbReference type="EMBL" id="MCFE01000003">
    <property type="protein sequence ID" value="ORY08175.1"/>
    <property type="molecule type" value="Genomic_DNA"/>
</dbReference>
<sequence>MVFFELLEIMSAFSKLEYLQDNSKPYEYRRPVFATLLKIFDTSKDSTLSATDQSIAVINSVISIGRHLAVIQIVHVQTIPQNLLPELTCLFGLIRTFCSFDPLSNKEALNVLTDYLENAIEHYDSNLLVLVLNFAWIAESEKAFRHINGYRIWVQLNLHSFLGLSRWRAIVNDYVTLLKTRLLDMGAPLADYFHHLKESIQLNKNSVTPQPALTQGSRMLSIGKILTSFSLSSRIPQALLESIVFRNRWYLNTFLPELMYGEPLEEEISESIPSTTRASLIENLYKNGKIGKKQYDSFLESNRQKKLELAQAARNRNPGQPSDSKSPILIDLDSPEKSPNRSPIPIKPDVSQEALFKTIERLVEALLGSIEDSSDHNLERLKLDEKISEIKTAIASLLDITLNDESHTTKQASLEHMTDCLIYDYRSHEIYQNPRKLLDLCKTSNSLTTLLMNVIQLFLQDIQHKQARKSISIQCFISFLDILRTFKSLHPNVYLNLYQSLYSNSTAFSTDECLIIALICLILDAWQPAGHNGRSSGFVHITALDHRTNYSHPKPISYDPFNRISPLKALFDLFIYGNLPTSFHSPTLLMVLCYVITIGFGVFNNQSQENLELLIHSLESGNLWCEHLGATIDKTYKQNEGLVPKEFVWKVAFELEKMKSYDNVELLPNQQLSQEITQLLPRLPKIYRHSDLTSWITWTLTQKPNDQEHLRNMITTRFYQQFSKPFVITENGPGTAVQRLGVGILTYILRKELARALNAQSSETLRSLQRIIEIAVNDTPLEYNSTIQLLKDLLMSQPERHLNPQMECTAAQELTKWARECLIAELQSIDTGNDFYGYQVTSDKNKQFWSIYLETFQTHLNLSFSDLIIEGLDSQHPTKQQIQETSVWVEMCFSMNKVMNDPAWTKPIQLQLKEQFYSRCPTFLLALGECSNTDLVCCRTHNITVSHAIKQLQTSVSSIISGTWCEGQPSSAAQPDPYSLACAVHNHIEDILNSAISEEGDQAARIHTSNRLYYVEKKKNEDFVCILYEKCVWKIIQLLSEDFVRLGTTLASLIFGDTTFADLTTFKLTFYKELVLGILCTQPQVLQTLSFEWHSKHSPRSKTLTTTGLSWCLYLQLTLILTSKLERDFGPFEPKYVARYYFINVLPAYLNFQQHLFSASALYYYPLVINNAVRRMIERWNSSLLPLASKNPEEIALDPLSHESTKTLITSLWALDPTIGTQIKQLWVHLNLKPRCTGTPVNHLKRKAPLVIEID</sequence>
<dbReference type="Proteomes" id="UP000193498">
    <property type="component" value="Unassembled WGS sequence"/>
</dbReference>